<dbReference type="Proteomes" id="UP000053681">
    <property type="component" value="Unassembled WGS sequence"/>
</dbReference>
<dbReference type="InterPro" id="IPR024496">
    <property type="entry name" value="Spore_germ_GerPE"/>
</dbReference>
<evidence type="ECO:0000313" key="2">
    <source>
        <dbReference type="Proteomes" id="UP000053681"/>
    </source>
</evidence>
<protein>
    <submittedName>
        <fullName evidence="1">Spore gernimation protein</fullName>
    </submittedName>
</protein>
<gene>
    <name evidence="1" type="ORF">AS180_16545</name>
</gene>
<sequence length="151" mass="16873">MLSRISQVNHLTLNSLLSSSLCQIGDSTHIVLKTRVLAIKREYPLFYGREGDFNSYDVFNEPIPQPINEFINMQVNNTAPLIKVDRVTIRGCSFSSVIHVGSTCTIDAEARIKHIRQLEGDTPQTPDIGLEKQLSTTASELQDTLQDDATR</sequence>
<comment type="caution">
    <text evidence="1">The sequence shown here is derived from an EMBL/GenBank/DDBJ whole genome shotgun (WGS) entry which is preliminary data.</text>
</comment>
<keyword evidence="2" id="KW-1185">Reference proteome</keyword>
<dbReference type="Pfam" id="PF10970">
    <property type="entry name" value="GerPE"/>
    <property type="match status" value="1"/>
</dbReference>
<accession>A0A0V8JIM0</accession>
<evidence type="ECO:0000313" key="1">
    <source>
        <dbReference type="EMBL" id="KSU86810.1"/>
    </source>
</evidence>
<dbReference type="EMBL" id="LNQP01000065">
    <property type="protein sequence ID" value="KSU86810.1"/>
    <property type="molecule type" value="Genomic_DNA"/>
</dbReference>
<reference evidence="1 2" key="1">
    <citation type="submission" date="2015-11" db="EMBL/GenBank/DDBJ databases">
        <title>Bacillus caseinolyticus sp nov.</title>
        <authorList>
            <person name="Dastager S.G."/>
            <person name="Mawlankar R."/>
        </authorList>
    </citation>
    <scope>NUCLEOTIDE SEQUENCE [LARGE SCALE GENOMIC DNA]</scope>
    <source>
        <strain evidence="1 2">SGD-V-76</strain>
    </source>
</reference>
<dbReference type="RefSeq" id="WP_025911216.1">
    <property type="nucleotide sequence ID" value="NZ_KQ758680.1"/>
</dbReference>
<dbReference type="AlphaFoldDB" id="A0A0V8JIM0"/>
<organism evidence="1 2">
    <name type="scientific">Priestia veravalensis</name>
    <dbReference type="NCBI Taxonomy" id="1414648"/>
    <lineage>
        <taxon>Bacteria</taxon>
        <taxon>Bacillati</taxon>
        <taxon>Bacillota</taxon>
        <taxon>Bacilli</taxon>
        <taxon>Bacillales</taxon>
        <taxon>Bacillaceae</taxon>
        <taxon>Priestia</taxon>
    </lineage>
</organism>
<proteinExistence type="predicted"/>
<name>A0A0V8JIM0_9BACI</name>